<evidence type="ECO:0000259" key="3">
    <source>
        <dbReference type="PROSITE" id="PS50042"/>
    </source>
</evidence>
<evidence type="ECO:0000313" key="5">
    <source>
        <dbReference type="EMBL" id="MCE2595429.1"/>
    </source>
</evidence>
<comment type="catalytic activity">
    <reaction evidence="1">
        <text>ATP + protein L-histidine = ADP + protein N-phospho-L-histidine.</text>
        <dbReference type="EC" id="2.7.13.3"/>
    </reaction>
</comment>
<dbReference type="InterPro" id="IPR004358">
    <property type="entry name" value="Sig_transdc_His_kin-like_C"/>
</dbReference>
<reference evidence="5 6" key="1">
    <citation type="journal article" date="2022" name="Environ. Microbiol. Rep.">
        <title>Eco-phylogenetic analyses reveal divergent evolution of vitamin B12 metabolism in the marine bacterial family 'Psychromonadaceae'.</title>
        <authorList>
            <person name="Jin X."/>
            <person name="Yang Y."/>
            <person name="Cao H."/>
            <person name="Gao B."/>
            <person name="Zhao Z."/>
        </authorList>
    </citation>
    <scope>NUCLEOTIDE SEQUENCE [LARGE SCALE GENOMIC DNA]</scope>
    <source>
        <strain evidence="5 6">MKS20</strain>
    </source>
</reference>
<evidence type="ECO:0000313" key="6">
    <source>
        <dbReference type="Proteomes" id="UP001201273"/>
    </source>
</evidence>
<dbReference type="InterPro" id="IPR000595">
    <property type="entry name" value="cNMP-bd_dom"/>
</dbReference>
<dbReference type="Proteomes" id="UP001201273">
    <property type="component" value="Unassembled WGS sequence"/>
</dbReference>
<dbReference type="EC" id="2.7.13.3" evidence="2"/>
<dbReference type="PANTHER" id="PTHR43065">
    <property type="entry name" value="SENSOR HISTIDINE KINASE"/>
    <property type="match status" value="1"/>
</dbReference>
<dbReference type="EMBL" id="JAIMJA010000010">
    <property type="protein sequence ID" value="MCE2595429.1"/>
    <property type="molecule type" value="Genomic_DNA"/>
</dbReference>
<dbReference type="Pfam" id="PF02518">
    <property type="entry name" value="HATPase_c"/>
    <property type="match status" value="1"/>
</dbReference>
<dbReference type="Gene3D" id="2.60.120.10">
    <property type="entry name" value="Jelly Rolls"/>
    <property type="match status" value="1"/>
</dbReference>
<name>A0ABS8WD02_9GAMM</name>
<dbReference type="SMART" id="SM00100">
    <property type="entry name" value="cNMP"/>
    <property type="match status" value="1"/>
</dbReference>
<dbReference type="Pfam" id="PF00027">
    <property type="entry name" value="cNMP_binding"/>
    <property type="match status" value="1"/>
</dbReference>
<dbReference type="PRINTS" id="PR00344">
    <property type="entry name" value="BCTRLSENSOR"/>
</dbReference>
<evidence type="ECO:0000259" key="4">
    <source>
        <dbReference type="PROSITE" id="PS50109"/>
    </source>
</evidence>
<dbReference type="InterPro" id="IPR036890">
    <property type="entry name" value="HATPase_C_sf"/>
</dbReference>
<comment type="caution">
    <text evidence="5">The sequence shown here is derived from an EMBL/GenBank/DDBJ whole genome shotgun (WGS) entry which is preliminary data.</text>
</comment>
<dbReference type="SMART" id="SM00387">
    <property type="entry name" value="HATPase_c"/>
    <property type="match status" value="1"/>
</dbReference>
<organism evidence="5 6">
    <name type="scientific">Motilimonas cestriensis</name>
    <dbReference type="NCBI Taxonomy" id="2742685"/>
    <lineage>
        <taxon>Bacteria</taxon>
        <taxon>Pseudomonadati</taxon>
        <taxon>Pseudomonadota</taxon>
        <taxon>Gammaproteobacteria</taxon>
        <taxon>Alteromonadales</taxon>
        <taxon>Alteromonadales genera incertae sedis</taxon>
        <taxon>Motilimonas</taxon>
    </lineage>
</organism>
<accession>A0ABS8WD02</accession>
<dbReference type="Gene3D" id="3.30.565.10">
    <property type="entry name" value="Histidine kinase-like ATPase, C-terminal domain"/>
    <property type="match status" value="1"/>
</dbReference>
<evidence type="ECO:0000256" key="1">
    <source>
        <dbReference type="ARBA" id="ARBA00000085"/>
    </source>
</evidence>
<dbReference type="Gene3D" id="1.10.287.130">
    <property type="match status" value="1"/>
</dbReference>
<proteinExistence type="predicted"/>
<dbReference type="InterPro" id="IPR014710">
    <property type="entry name" value="RmlC-like_jellyroll"/>
</dbReference>
<keyword evidence="6" id="KW-1185">Reference proteome</keyword>
<gene>
    <name evidence="5" type="ORF">K6Y31_11435</name>
</gene>
<feature type="domain" description="Histidine kinase" evidence="4">
    <location>
        <begin position="348"/>
        <end position="454"/>
    </location>
</feature>
<dbReference type="PANTHER" id="PTHR43065:SF48">
    <property type="entry name" value="HISTIDINE KINASE"/>
    <property type="match status" value="1"/>
</dbReference>
<dbReference type="PROSITE" id="PS50109">
    <property type="entry name" value="HIS_KIN"/>
    <property type="match status" value="1"/>
</dbReference>
<dbReference type="SUPFAM" id="SSF51206">
    <property type="entry name" value="cAMP-binding domain-like"/>
    <property type="match status" value="1"/>
</dbReference>
<dbReference type="RefSeq" id="WP_233052910.1">
    <property type="nucleotide sequence ID" value="NZ_JAIMJA010000010.1"/>
</dbReference>
<dbReference type="InterPro" id="IPR018490">
    <property type="entry name" value="cNMP-bd_dom_sf"/>
</dbReference>
<sequence>MFSDPSPEIAATISRLQRCYFNQPERQLWLKQGEVLLEQGQVNEKLFLLLSGQLTAYYQVEPNGEFFELNHFNPPSFTGVHSYFSGSYCARFRVVASEDCVLAYIDTQVEVKQEAEFGPLAQQFMPVIVNELSQRQILAMHAQVEHNLAQQRAMQAEKMSTIGQLASGLSHELNNALGAISGKSAYFERFMDQHFEQYFPTQHHYFRAGLDSKQGLDSKLVRSRGKIFEQALGVERDQGKALARIFAHPDEVTALGKGFLKRLDEYADYWQLGRDFKELKQAVNHATGIIKSVRLLGADDTERKYGVDINDTINCALDLMSSHCRSVDIRIQAGQLPLLCASHAEWVQVWVNLIKNAYEALLSQPNPAPLIRIKTQLSGGFVQVSIEDNGPGIAPNLMQSIFQPDMTTKKGGLSFGLGLGLSISQRIISSYQGELKVVSQPGLTCFSVFLPIEVNNGNN</sequence>
<feature type="domain" description="Cyclic nucleotide-binding" evidence="3">
    <location>
        <begin position="30"/>
        <end position="106"/>
    </location>
</feature>
<dbReference type="CDD" id="cd00038">
    <property type="entry name" value="CAP_ED"/>
    <property type="match status" value="1"/>
</dbReference>
<dbReference type="PROSITE" id="PS50042">
    <property type="entry name" value="CNMP_BINDING_3"/>
    <property type="match status" value="1"/>
</dbReference>
<dbReference type="InterPro" id="IPR005467">
    <property type="entry name" value="His_kinase_dom"/>
</dbReference>
<protein>
    <recommendedName>
        <fullName evidence="2">histidine kinase</fullName>
        <ecNumber evidence="2">2.7.13.3</ecNumber>
    </recommendedName>
</protein>
<dbReference type="InterPro" id="IPR003594">
    <property type="entry name" value="HATPase_dom"/>
</dbReference>
<dbReference type="SUPFAM" id="SSF55874">
    <property type="entry name" value="ATPase domain of HSP90 chaperone/DNA topoisomerase II/histidine kinase"/>
    <property type="match status" value="1"/>
</dbReference>
<evidence type="ECO:0000256" key="2">
    <source>
        <dbReference type="ARBA" id="ARBA00012438"/>
    </source>
</evidence>